<feature type="region of interest" description="Disordered" evidence="1">
    <location>
        <begin position="1"/>
        <end position="30"/>
    </location>
</feature>
<dbReference type="GO" id="GO:0005085">
    <property type="term" value="F:guanyl-nucleotide exchange factor activity"/>
    <property type="evidence" value="ECO:0007669"/>
    <property type="project" value="InterPro"/>
</dbReference>
<dbReference type="EMBL" id="JAHQIW010005724">
    <property type="protein sequence ID" value="KAJ1366947.1"/>
    <property type="molecule type" value="Genomic_DNA"/>
</dbReference>
<dbReference type="GO" id="GO:0005776">
    <property type="term" value="C:autophagosome"/>
    <property type="evidence" value="ECO:0007669"/>
    <property type="project" value="TreeGrafter"/>
</dbReference>
<dbReference type="AlphaFoldDB" id="A0AAD5QZW5"/>
<evidence type="ECO:0000256" key="1">
    <source>
        <dbReference type="SAM" id="MobiDB-lite"/>
    </source>
</evidence>
<dbReference type="GO" id="GO:0005768">
    <property type="term" value="C:endosome"/>
    <property type="evidence" value="ECO:0007669"/>
    <property type="project" value="TreeGrafter"/>
</dbReference>
<evidence type="ECO:0000313" key="2">
    <source>
        <dbReference type="EMBL" id="KAJ1366947.1"/>
    </source>
</evidence>
<feature type="region of interest" description="Disordered" evidence="1">
    <location>
        <begin position="70"/>
        <end position="90"/>
    </location>
</feature>
<dbReference type="Pfam" id="PF15019">
    <property type="entry name" value="C9orf72-like"/>
    <property type="match status" value="1"/>
</dbReference>
<gene>
    <name evidence="2" type="ORF">KIN20_027755</name>
</gene>
<dbReference type="Proteomes" id="UP001196413">
    <property type="component" value="Unassembled WGS sequence"/>
</dbReference>
<dbReference type="InterPro" id="IPR027819">
    <property type="entry name" value="C9orf72"/>
</dbReference>
<name>A0AAD5QZW5_PARTN</name>
<dbReference type="PANTHER" id="PTHR31855:SF2">
    <property type="entry name" value="GUANINE NUCLEOTIDE EXCHANGE FACTOR C9ORF72"/>
    <property type="match status" value="1"/>
</dbReference>
<protein>
    <submittedName>
        <fullName evidence="2">Uncharacterized protein</fullName>
    </submittedName>
</protein>
<evidence type="ECO:0000313" key="3">
    <source>
        <dbReference type="Proteomes" id="UP001196413"/>
    </source>
</evidence>
<comment type="caution">
    <text evidence="2">The sequence shown here is derived from an EMBL/GenBank/DDBJ whole genome shotgun (WGS) entry which is preliminary data.</text>
</comment>
<dbReference type="GO" id="GO:0006914">
    <property type="term" value="P:autophagy"/>
    <property type="evidence" value="ECO:0007669"/>
    <property type="project" value="TreeGrafter"/>
</dbReference>
<feature type="non-terminal residue" evidence="2">
    <location>
        <position position="320"/>
    </location>
</feature>
<dbReference type="PANTHER" id="PTHR31855">
    <property type="entry name" value="GUANINE NUCLEOTIDE EXCHANGE C9ORF72"/>
    <property type="match status" value="1"/>
</dbReference>
<sequence>MNASTSPSTKILEDERMTERDGETDEKECEKSTNVLTTSCVDSGVGGTISTHSELSGFCLSPLAELLPEAPKTPSSPFKDSKLTSNQCRGSTNDDDISVLDLSINVPEHPTSDEIFVSKFVLAEQVFSTQLPSNPLMHKMTVVPSRSLLVGSFIFSISQLNGSKTLYAISFLMNDCKLEWYMERQAFIESVVLDIVPKLKASIMTEPWEDVVVRANLALTRLVNLISILDRYPLISELCPLLIKNTLLLGRCQDDKILSKAISGVLQSQGQCVIIGSDAQYVSRLLHTLAAFLPRELRWCCPRMYRHKFSPYVRLQAVQR</sequence>
<reference evidence="2" key="1">
    <citation type="submission" date="2021-06" db="EMBL/GenBank/DDBJ databases">
        <title>Parelaphostrongylus tenuis whole genome reference sequence.</title>
        <authorList>
            <person name="Garwood T.J."/>
            <person name="Larsen P.A."/>
            <person name="Fountain-Jones N.M."/>
            <person name="Garbe J.R."/>
            <person name="Macchietto M.G."/>
            <person name="Kania S.A."/>
            <person name="Gerhold R.W."/>
            <person name="Richards J.E."/>
            <person name="Wolf T.M."/>
        </authorList>
    </citation>
    <scope>NUCLEOTIDE SEQUENCE</scope>
    <source>
        <strain evidence="2">MNPRO001-30</strain>
        <tissue evidence="2">Meninges</tissue>
    </source>
</reference>
<dbReference type="GO" id="GO:0006897">
    <property type="term" value="P:endocytosis"/>
    <property type="evidence" value="ECO:0007669"/>
    <property type="project" value="TreeGrafter"/>
</dbReference>
<proteinExistence type="predicted"/>
<feature type="compositionally biased region" description="Polar residues" evidence="1">
    <location>
        <begin position="73"/>
        <end position="90"/>
    </location>
</feature>
<dbReference type="PROSITE" id="PS51835">
    <property type="entry name" value="DENN_C9ORF72"/>
    <property type="match status" value="1"/>
</dbReference>
<keyword evidence="3" id="KW-1185">Reference proteome</keyword>
<accession>A0AAD5QZW5</accession>
<organism evidence="2 3">
    <name type="scientific">Parelaphostrongylus tenuis</name>
    <name type="common">Meningeal worm</name>
    <dbReference type="NCBI Taxonomy" id="148309"/>
    <lineage>
        <taxon>Eukaryota</taxon>
        <taxon>Metazoa</taxon>
        <taxon>Ecdysozoa</taxon>
        <taxon>Nematoda</taxon>
        <taxon>Chromadorea</taxon>
        <taxon>Rhabditida</taxon>
        <taxon>Rhabditina</taxon>
        <taxon>Rhabditomorpha</taxon>
        <taxon>Strongyloidea</taxon>
        <taxon>Metastrongylidae</taxon>
        <taxon>Parelaphostrongylus</taxon>
    </lineage>
</organism>
<feature type="compositionally biased region" description="Basic and acidic residues" evidence="1">
    <location>
        <begin position="11"/>
        <end position="21"/>
    </location>
</feature>